<evidence type="ECO:0000256" key="4">
    <source>
        <dbReference type="SAM" id="MobiDB-lite"/>
    </source>
</evidence>
<comment type="subcellular location">
    <subcellularLocation>
        <location evidence="1">Cell membrane</location>
    </subcellularLocation>
</comment>
<gene>
    <name evidence="7" type="primary">nosR</name>
    <name evidence="7" type="ORF">AQPW35_20200</name>
</gene>
<evidence type="ECO:0000313" key="7">
    <source>
        <dbReference type="EMBL" id="GCL62939.1"/>
    </source>
</evidence>
<keyword evidence="2" id="KW-1003">Cell membrane</keyword>
<dbReference type="Proteomes" id="UP000301751">
    <property type="component" value="Unassembled WGS sequence"/>
</dbReference>
<keyword evidence="5" id="KW-1133">Transmembrane helix</keyword>
<dbReference type="GO" id="GO:0005886">
    <property type="term" value="C:plasma membrane"/>
    <property type="evidence" value="ECO:0007669"/>
    <property type="project" value="UniProtKB-SubCell"/>
</dbReference>
<dbReference type="InterPro" id="IPR011399">
    <property type="entry name" value="NosR"/>
</dbReference>
<evidence type="ECO:0000256" key="5">
    <source>
        <dbReference type="SAM" id="Phobius"/>
    </source>
</evidence>
<evidence type="ECO:0000313" key="8">
    <source>
        <dbReference type="Proteomes" id="UP000301751"/>
    </source>
</evidence>
<organism evidence="7 8">
    <name type="scientific">Pseudaquabacterium pictum</name>
    <dbReference type="NCBI Taxonomy" id="2315236"/>
    <lineage>
        <taxon>Bacteria</taxon>
        <taxon>Pseudomonadati</taxon>
        <taxon>Pseudomonadota</taxon>
        <taxon>Betaproteobacteria</taxon>
        <taxon>Burkholderiales</taxon>
        <taxon>Sphaerotilaceae</taxon>
        <taxon>Pseudaquabacterium</taxon>
    </lineage>
</organism>
<sequence>MASLLSATPTTCPRGLRWRLACWLLAAWLGLLGLPAGAGTLDRNALQALLPPPLVLGERSPSLPAWPVFRREGAALTLQGHVFETIDLEPVAGYGGRPVNMLVLLDRDGVFLDVRLLSHAEPLFTSPQGTAVLAAFAQQYKGLSLQQDIQVLSASAQRQVTDTSAALHGVLTGTVSALAIDRAVLESAAQLARLRAQADSGQPAASPPRGPDDRYRKTGWNELVRLGLVQPWRLSNRQVQAAFDNGPAAWRDPGGRSWPDGPAVDLWIALAGLPQAGRNLFDAAGWQQVRAARQQGHTVLLLLDGGRYPVAASAAPDAARAAVLQLRQQGRLFTLQPLAWTGGMALSGSRSGVPRDAVPRLFTVAPAADGTRLDAEQPLDLLLAVQRGGTEPGSAVQVAVQRPFAVPEVATWRPQPERPAWQAGWARRTVDLAILATGLVVLVVALARQRWLTARPGRLAVFRTGYLLFTLGFIGWWAQGQLTIVSVTAAIEAGVAGRALDFLLTDPVALLLWAFTGVTLLVWGRGTFCGWLCPFGALQELASQLARRLGLRQRPLHRRLDQRLKWLKYGVLAVLCSGAALAAGWTDTAVEVEPFKTAISQTFQRDWPYVAWALACVGASVLVFRGYCRYLCPLGAALALLDGLRRWAWIPRRAECGTPCQTCRHRCGYQAITPAGQVQYAECFQCLDCVAIHQDAQQCLPLLQQARRVIPIGVVR</sequence>
<evidence type="ECO:0000256" key="3">
    <source>
        <dbReference type="ARBA" id="ARBA00023136"/>
    </source>
</evidence>
<name>A0A480AMP2_9BURK</name>
<reference evidence="8" key="1">
    <citation type="submission" date="2019-03" db="EMBL/GenBank/DDBJ databases">
        <title>Aquabacterium pictum sp.nov., the first bacteriochlorophyll a-containing freshwater bacterium in the genus Aquabacterium of the class Betaproteobacteria.</title>
        <authorList>
            <person name="Hirose S."/>
            <person name="Tank M."/>
            <person name="Hara E."/>
            <person name="Tamaki H."/>
            <person name="Takaichi S."/>
            <person name="Haruta S."/>
            <person name="Hanada S."/>
        </authorList>
    </citation>
    <scope>NUCLEOTIDE SEQUENCE [LARGE SCALE GENOMIC DNA]</scope>
    <source>
        <strain evidence="8">W35</strain>
    </source>
</reference>
<evidence type="ECO:0000256" key="2">
    <source>
        <dbReference type="ARBA" id="ARBA00022475"/>
    </source>
</evidence>
<dbReference type="PANTHER" id="PTHR30224">
    <property type="entry name" value="ELECTRON TRANSPORT PROTEIN"/>
    <property type="match status" value="1"/>
</dbReference>
<dbReference type="Pfam" id="PF12801">
    <property type="entry name" value="Fer4_5"/>
    <property type="match status" value="2"/>
</dbReference>
<dbReference type="EMBL" id="BJCL01000004">
    <property type="protein sequence ID" value="GCL62939.1"/>
    <property type="molecule type" value="Genomic_DNA"/>
</dbReference>
<feature type="transmembrane region" description="Helical" evidence="5">
    <location>
        <begin position="425"/>
        <end position="447"/>
    </location>
</feature>
<keyword evidence="5" id="KW-0812">Transmembrane</keyword>
<dbReference type="PIRSF" id="PIRSF036354">
    <property type="entry name" value="NosR"/>
    <property type="match status" value="1"/>
</dbReference>
<keyword evidence="8" id="KW-1185">Reference proteome</keyword>
<protein>
    <submittedName>
        <fullName evidence="7">Regulatory protein NosR</fullName>
    </submittedName>
</protein>
<dbReference type="OrthoDB" id="9806398at2"/>
<evidence type="ECO:0000259" key="6">
    <source>
        <dbReference type="Pfam" id="PF12801"/>
    </source>
</evidence>
<dbReference type="RefSeq" id="WP_137732694.1">
    <property type="nucleotide sequence ID" value="NZ_BJCL01000004.1"/>
</dbReference>
<dbReference type="GO" id="GO:0003677">
    <property type="term" value="F:DNA binding"/>
    <property type="evidence" value="ECO:0007669"/>
    <property type="project" value="InterPro"/>
</dbReference>
<dbReference type="AlphaFoldDB" id="A0A480AMP2"/>
<feature type="transmembrane region" description="Helical" evidence="5">
    <location>
        <begin position="609"/>
        <end position="628"/>
    </location>
</feature>
<feature type="transmembrane region" description="Helical" evidence="5">
    <location>
        <begin position="459"/>
        <end position="478"/>
    </location>
</feature>
<dbReference type="SUPFAM" id="SSF54862">
    <property type="entry name" value="4Fe-4S ferredoxins"/>
    <property type="match status" value="1"/>
</dbReference>
<feature type="transmembrane region" description="Helical" evidence="5">
    <location>
        <begin position="566"/>
        <end position="585"/>
    </location>
</feature>
<accession>A0A480AMP2</accession>
<dbReference type="InterPro" id="IPR052378">
    <property type="entry name" value="NosR_regulator"/>
</dbReference>
<evidence type="ECO:0000256" key="1">
    <source>
        <dbReference type="ARBA" id="ARBA00004236"/>
    </source>
</evidence>
<dbReference type="InterPro" id="IPR017896">
    <property type="entry name" value="4Fe4S_Fe-S-bd"/>
</dbReference>
<feature type="domain" description="4Fe-4S ferredoxin-type" evidence="6">
    <location>
        <begin position="506"/>
        <end position="551"/>
    </location>
</feature>
<dbReference type="PANTHER" id="PTHR30224:SF4">
    <property type="entry name" value="ELECTRON TRANSPORT PROTEIN YCCM-RELATED"/>
    <property type="match status" value="1"/>
</dbReference>
<feature type="domain" description="4Fe-4S ferredoxin-type" evidence="6">
    <location>
        <begin position="608"/>
        <end position="648"/>
    </location>
</feature>
<feature type="transmembrane region" description="Helical" evidence="5">
    <location>
        <begin position="510"/>
        <end position="538"/>
    </location>
</feature>
<dbReference type="GO" id="GO:0045893">
    <property type="term" value="P:positive regulation of DNA-templated transcription"/>
    <property type="evidence" value="ECO:0007669"/>
    <property type="project" value="InterPro"/>
</dbReference>
<feature type="region of interest" description="Disordered" evidence="4">
    <location>
        <begin position="196"/>
        <end position="216"/>
    </location>
</feature>
<proteinExistence type="predicted"/>
<comment type="caution">
    <text evidence="7">The sequence shown here is derived from an EMBL/GenBank/DDBJ whole genome shotgun (WGS) entry which is preliminary data.</text>
</comment>
<keyword evidence="3 5" id="KW-0472">Membrane</keyword>